<sequence length="58" mass="5911">MTSIAIAVVLAVLGVLAMVFGANDDSPGLVLVGLVLVLGGVAFGGRAIYRLMQTINRP</sequence>
<reference evidence="2 3" key="1">
    <citation type="submission" date="2017-06" db="EMBL/GenBank/DDBJ databases">
        <authorList>
            <person name="Kim H.J."/>
            <person name="Triplett B.A."/>
        </authorList>
    </citation>
    <scope>NUCLEOTIDE SEQUENCE [LARGE SCALE GENOMIC DNA]</scope>
    <source>
        <strain evidence="2 3">CGMCC 4.5593</strain>
    </source>
</reference>
<keyword evidence="1" id="KW-0472">Membrane</keyword>
<dbReference type="AlphaFoldDB" id="A0A239NMK5"/>
<keyword evidence="1" id="KW-0812">Transmembrane</keyword>
<evidence type="ECO:0000313" key="3">
    <source>
        <dbReference type="Proteomes" id="UP000198362"/>
    </source>
</evidence>
<keyword evidence="3" id="KW-1185">Reference proteome</keyword>
<protein>
    <submittedName>
        <fullName evidence="2">Uncharacterized protein</fullName>
    </submittedName>
</protein>
<dbReference type="EMBL" id="FZPH01000009">
    <property type="protein sequence ID" value="SNT56127.1"/>
    <property type="molecule type" value="Genomic_DNA"/>
</dbReference>
<dbReference type="Proteomes" id="UP000198362">
    <property type="component" value="Unassembled WGS sequence"/>
</dbReference>
<name>A0A239NMK5_9ACTN</name>
<accession>A0A239NMK5</accession>
<evidence type="ECO:0000256" key="1">
    <source>
        <dbReference type="SAM" id="Phobius"/>
    </source>
</evidence>
<proteinExistence type="predicted"/>
<organism evidence="2 3">
    <name type="scientific">Asanoa hainanensis</name>
    <dbReference type="NCBI Taxonomy" id="560556"/>
    <lineage>
        <taxon>Bacteria</taxon>
        <taxon>Bacillati</taxon>
        <taxon>Actinomycetota</taxon>
        <taxon>Actinomycetes</taxon>
        <taxon>Micromonosporales</taxon>
        <taxon>Micromonosporaceae</taxon>
        <taxon>Asanoa</taxon>
    </lineage>
</organism>
<feature type="transmembrane region" description="Helical" evidence="1">
    <location>
        <begin position="31"/>
        <end position="49"/>
    </location>
</feature>
<evidence type="ECO:0000313" key="2">
    <source>
        <dbReference type="EMBL" id="SNT56127.1"/>
    </source>
</evidence>
<gene>
    <name evidence="2" type="ORF">SAMN05421812_109323</name>
</gene>
<keyword evidence="1" id="KW-1133">Transmembrane helix</keyword>